<dbReference type="SUPFAM" id="SSF51735">
    <property type="entry name" value="NAD(P)-binding Rossmann-fold domains"/>
    <property type="match status" value="1"/>
</dbReference>
<dbReference type="Proteomes" id="UP000184471">
    <property type="component" value="Unassembled WGS sequence"/>
</dbReference>
<dbReference type="PANTHER" id="PTHR43157:SF31">
    <property type="entry name" value="PHOSPHATIDYLINOSITOL-GLYCAN BIOSYNTHESIS CLASS F PROTEIN"/>
    <property type="match status" value="1"/>
</dbReference>
<dbReference type="InterPro" id="IPR002347">
    <property type="entry name" value="SDR_fam"/>
</dbReference>
<dbReference type="AlphaFoldDB" id="A0A1M5IMK4"/>
<protein>
    <submittedName>
        <fullName evidence="2">Short chain dehydrogenase</fullName>
    </submittedName>
</protein>
<dbReference type="PANTHER" id="PTHR43157">
    <property type="entry name" value="PHOSPHATIDYLINOSITOL-GLYCAN BIOSYNTHESIS CLASS F PROTEIN-RELATED"/>
    <property type="match status" value="1"/>
</dbReference>
<dbReference type="Pfam" id="PF00106">
    <property type="entry name" value="adh_short"/>
    <property type="match status" value="1"/>
</dbReference>
<evidence type="ECO:0000256" key="1">
    <source>
        <dbReference type="ARBA" id="ARBA00023002"/>
    </source>
</evidence>
<evidence type="ECO:0000313" key="3">
    <source>
        <dbReference type="Proteomes" id="UP000184471"/>
    </source>
</evidence>
<dbReference type="RefSeq" id="WP_217651241.1">
    <property type="nucleotide sequence ID" value="NZ_FQVX01000002.1"/>
</dbReference>
<dbReference type="GO" id="GO:0016491">
    <property type="term" value="F:oxidoreductase activity"/>
    <property type="evidence" value="ECO:0007669"/>
    <property type="project" value="UniProtKB-KW"/>
</dbReference>
<dbReference type="PRINTS" id="PR00081">
    <property type="entry name" value="GDHRDH"/>
</dbReference>
<evidence type="ECO:0000313" key="2">
    <source>
        <dbReference type="EMBL" id="SHG29190.1"/>
    </source>
</evidence>
<proteinExistence type="predicted"/>
<dbReference type="InterPro" id="IPR036291">
    <property type="entry name" value="NAD(P)-bd_dom_sf"/>
</dbReference>
<sequence>MARRAPLSGARTAVVTGASSGIGAAAARLLAGDGWRVVVVGRDPARTRAVAAEVGGEPEVADFARLDDVRALAARLADRHPRIEVLANNAGGVFGRPRTTADGNETTLQVNHLAPFLLTALLRGPLVAGRATVVATSSAAARMYGVLDLADLDNARRHSADKAYGDSKLAQILTTRELQRRLGPAGVSAVAFHPGVLATRLTRGSTSRMRVAYRTPLRWLVMGRPSAGGAELARLATGTPGVDWEPGEYHERGVAVRDSPQAFDDDLAVALWEASADRVGLAGADRF</sequence>
<accession>A0A1M5IMK4</accession>
<dbReference type="Gene3D" id="3.40.50.720">
    <property type="entry name" value="NAD(P)-binding Rossmann-like Domain"/>
    <property type="match status" value="1"/>
</dbReference>
<reference evidence="2 3" key="1">
    <citation type="submission" date="2016-11" db="EMBL/GenBank/DDBJ databases">
        <authorList>
            <person name="Jaros S."/>
            <person name="Januszkiewicz K."/>
            <person name="Wedrychowicz H."/>
        </authorList>
    </citation>
    <scope>NUCLEOTIDE SEQUENCE [LARGE SCALE GENOMIC DNA]</scope>
    <source>
        <strain evidence="2 3">DSM 45408</strain>
    </source>
</reference>
<keyword evidence="3" id="KW-1185">Reference proteome</keyword>
<keyword evidence="1" id="KW-0560">Oxidoreductase</keyword>
<organism evidence="2 3">
    <name type="scientific">Geodermatophilus nigrescens</name>
    <dbReference type="NCBI Taxonomy" id="1070870"/>
    <lineage>
        <taxon>Bacteria</taxon>
        <taxon>Bacillati</taxon>
        <taxon>Actinomycetota</taxon>
        <taxon>Actinomycetes</taxon>
        <taxon>Geodermatophilales</taxon>
        <taxon>Geodermatophilaceae</taxon>
        <taxon>Geodermatophilus</taxon>
    </lineage>
</organism>
<dbReference type="EMBL" id="FQVX01000002">
    <property type="protein sequence ID" value="SHG29190.1"/>
    <property type="molecule type" value="Genomic_DNA"/>
</dbReference>
<dbReference type="STRING" id="1070870.SAMN05444351_2128"/>
<gene>
    <name evidence="2" type="ORF">SAMN05444351_2128</name>
</gene>
<name>A0A1M5IMK4_9ACTN</name>